<comment type="similarity">
    <text evidence="2">Belongs to the PA-phosphatase related phosphoesterase family.</text>
</comment>
<dbReference type="Gene3D" id="1.20.144.10">
    <property type="entry name" value="Phosphatidic acid phosphatase type 2/haloperoxidase"/>
    <property type="match status" value="1"/>
</dbReference>
<dbReference type="GeneID" id="22573960"/>
<dbReference type="Pfam" id="PF01569">
    <property type="entry name" value="PAP2"/>
    <property type="match status" value="1"/>
</dbReference>
<name>A0A088S6T9_LEIPA</name>
<dbReference type="GO" id="GO:0046839">
    <property type="term" value="P:phospholipid dephosphorylation"/>
    <property type="evidence" value="ECO:0007669"/>
    <property type="project" value="TreeGrafter"/>
</dbReference>
<sequence>MACPRMSPIGLLLPLALYFSSFRGTRVHSDLVYLHPPGASRHRSAPLPALSHAPHSVAHAHAQSSPNPLLLESGPCSATRRSAIPPSTASLPHPSLTRRQRAKRAKMGLLRLNEVLRFIFFFRLHDYLLCILCGLIAFGVGRVRPYCREFSWTDLSINFPFSKSPAFPTWTLFIISAAPLVVYVLGEAMRHCWLARRHGGILAYEPYAEHTLILMGSQRHGGDGAEMSMKADGNGSDFEAPPLALSSDSSKPQNSASGREPTQEVQVGSETAAVAPACHLSASPPPEKLCGSRGDDGRSSGAVAVSLAHAANSATQPQAVHLYTLAHPWQRFLLYTHMWVLLQAFSVALSVIIVNALKVYAGRLRPDFLSRLRNEGFNASSMGVDWCTVANEGRLSFPSGHSSAGFSAFVPLCFYVLHSLHAFRLSGVSLWRILIGLTPLILPITVAVSRTRDNRHNFDDILAGSLIGIFTALVAVRATMMVNYGTGQLTPRFAYYA</sequence>
<dbReference type="eggNOG" id="KOG3030">
    <property type="taxonomic scope" value="Eukaryota"/>
</dbReference>
<dbReference type="VEuPathDB" id="TriTrypDB:LPMP_180700"/>
<dbReference type="InterPro" id="IPR000326">
    <property type="entry name" value="PAP2/HPO"/>
</dbReference>
<dbReference type="GO" id="GO:0008195">
    <property type="term" value="F:phosphatidate phosphatase activity"/>
    <property type="evidence" value="ECO:0007669"/>
    <property type="project" value="UniProtKB-EC"/>
</dbReference>
<dbReference type="AlphaFoldDB" id="A0A088S6T9"/>
<keyword evidence="4" id="KW-1133">Transmembrane helix</keyword>
<comment type="subcellular location">
    <subcellularLocation>
        <location evidence="1">Membrane</location>
        <topology evidence="1">Multi-pass membrane protein</topology>
    </subcellularLocation>
</comment>
<dbReference type="InterPro" id="IPR036938">
    <property type="entry name" value="PAP2/HPO_sf"/>
</dbReference>
<dbReference type="Proteomes" id="UP000063063">
    <property type="component" value="Chromosome 18"/>
</dbReference>
<evidence type="ECO:0000256" key="3">
    <source>
        <dbReference type="ARBA" id="ARBA00022692"/>
    </source>
</evidence>
<evidence type="ECO:0000256" key="2">
    <source>
        <dbReference type="ARBA" id="ARBA00008816"/>
    </source>
</evidence>
<dbReference type="VEuPathDB" id="TriTrypDB:LPAL13_000018800"/>
<evidence type="ECO:0000313" key="7">
    <source>
        <dbReference type="Proteomes" id="UP000063063"/>
    </source>
</evidence>
<evidence type="ECO:0000256" key="5">
    <source>
        <dbReference type="ARBA" id="ARBA00023136"/>
    </source>
</evidence>
<dbReference type="SMART" id="SM00014">
    <property type="entry name" value="acidPPc"/>
    <property type="match status" value="1"/>
</dbReference>
<dbReference type="EMBL" id="CP009387">
    <property type="protein sequence ID" value="AIN97251.2"/>
    <property type="molecule type" value="Genomic_DNA"/>
</dbReference>
<reference evidence="6 7" key="1">
    <citation type="journal article" date="2015" name="Sci. Rep.">
        <title>The genome of Leishmania panamensis: insights into genomics of the L. (Viannia) subgenus.</title>
        <authorList>
            <person name="Llanes A."/>
            <person name="Restrepo C.M."/>
            <person name="Vecchio G.D."/>
            <person name="Anguizola F.J."/>
            <person name="Lleonart R."/>
        </authorList>
    </citation>
    <scope>NUCLEOTIDE SEQUENCE [LARGE SCALE GENOMIC DNA]</scope>
    <source>
        <strain evidence="6 7">MHOM/PA/94/PSC-1</strain>
    </source>
</reference>
<proteinExistence type="inferred from homology"/>
<dbReference type="InterPro" id="IPR043216">
    <property type="entry name" value="PAP-like"/>
</dbReference>
<evidence type="ECO:0000256" key="4">
    <source>
        <dbReference type="ARBA" id="ARBA00022989"/>
    </source>
</evidence>
<protein>
    <submittedName>
        <fullName evidence="6">Phosphatidic acid phosphatase, putative</fullName>
    </submittedName>
</protein>
<keyword evidence="7" id="KW-1185">Reference proteome</keyword>
<dbReference type="CDD" id="cd03390">
    <property type="entry name" value="PAP2_containing_1_like"/>
    <property type="match status" value="1"/>
</dbReference>
<dbReference type="KEGG" id="lpan:LPMP_180700"/>
<dbReference type="RefSeq" id="XP_010697904.1">
    <property type="nucleotide sequence ID" value="XM_010699602.1"/>
</dbReference>
<dbReference type="PANTHER" id="PTHR10165">
    <property type="entry name" value="LIPID PHOSPHATE PHOSPHATASE"/>
    <property type="match status" value="1"/>
</dbReference>
<organism evidence="6 7">
    <name type="scientific">Leishmania panamensis</name>
    <dbReference type="NCBI Taxonomy" id="5679"/>
    <lineage>
        <taxon>Eukaryota</taxon>
        <taxon>Discoba</taxon>
        <taxon>Euglenozoa</taxon>
        <taxon>Kinetoplastea</taxon>
        <taxon>Metakinetoplastina</taxon>
        <taxon>Trypanosomatida</taxon>
        <taxon>Trypanosomatidae</taxon>
        <taxon>Leishmaniinae</taxon>
        <taxon>Leishmania</taxon>
        <taxon>Leishmania guyanensis species complex</taxon>
    </lineage>
</organism>
<dbReference type="OrthoDB" id="10030083at2759"/>
<gene>
    <name evidence="6" type="ORF">LPMP_180700</name>
</gene>
<dbReference type="PANTHER" id="PTHR10165:SF35">
    <property type="entry name" value="RE23632P"/>
    <property type="match status" value="1"/>
</dbReference>
<accession>A0A088S6T9</accession>
<keyword evidence="5" id="KW-0472">Membrane</keyword>
<evidence type="ECO:0000313" key="6">
    <source>
        <dbReference type="EMBL" id="AIN97251.2"/>
    </source>
</evidence>
<keyword evidence="3" id="KW-0812">Transmembrane</keyword>
<dbReference type="GO" id="GO:0016020">
    <property type="term" value="C:membrane"/>
    <property type="evidence" value="ECO:0007669"/>
    <property type="project" value="UniProtKB-SubCell"/>
</dbReference>
<evidence type="ECO:0000256" key="1">
    <source>
        <dbReference type="ARBA" id="ARBA00004141"/>
    </source>
</evidence>
<dbReference type="GO" id="GO:0006644">
    <property type="term" value="P:phospholipid metabolic process"/>
    <property type="evidence" value="ECO:0007669"/>
    <property type="project" value="InterPro"/>
</dbReference>
<dbReference type="SUPFAM" id="SSF48317">
    <property type="entry name" value="Acid phosphatase/Vanadium-dependent haloperoxidase"/>
    <property type="match status" value="1"/>
</dbReference>